<accession>A0A3M8AUU7</accession>
<dbReference type="InterPro" id="IPR000045">
    <property type="entry name" value="Prepilin_IV_endopep_pep"/>
</dbReference>
<evidence type="ECO:0000256" key="7">
    <source>
        <dbReference type="SAM" id="Phobius"/>
    </source>
</evidence>
<evidence type="ECO:0000256" key="4">
    <source>
        <dbReference type="ARBA" id="ARBA00022692"/>
    </source>
</evidence>
<dbReference type="EMBL" id="RHHN01000037">
    <property type="protein sequence ID" value="RNB54919.1"/>
    <property type="molecule type" value="Genomic_DNA"/>
</dbReference>
<evidence type="ECO:0000313" key="11">
    <source>
        <dbReference type="Proteomes" id="UP000276178"/>
    </source>
</evidence>
<feature type="transmembrane region" description="Helical" evidence="7">
    <location>
        <begin position="151"/>
        <end position="170"/>
    </location>
</feature>
<dbReference type="SUPFAM" id="SSF144091">
    <property type="entry name" value="Rhomboid-like"/>
    <property type="match status" value="1"/>
</dbReference>
<evidence type="ECO:0000256" key="3">
    <source>
        <dbReference type="ARBA" id="ARBA00022475"/>
    </source>
</evidence>
<keyword evidence="6 7" id="KW-0472">Membrane</keyword>
<dbReference type="GO" id="GO:0004190">
    <property type="term" value="F:aspartic-type endopeptidase activity"/>
    <property type="evidence" value="ECO:0007669"/>
    <property type="project" value="InterPro"/>
</dbReference>
<dbReference type="GO" id="GO:0005886">
    <property type="term" value="C:plasma membrane"/>
    <property type="evidence" value="ECO:0007669"/>
    <property type="project" value="UniProtKB-SubCell"/>
</dbReference>
<sequence length="253" mass="28134">MLQLPLSISFFLLGLLFGSFYNVVGLRVPKKQSIIYPPSHCPTCKRRLLPGELIPVISYLLAKGRCKGCKTAISPLYPVMEGLTGLGFVLVYLRYDLTWETLLGMLFVSLLSIITVADLTYRLIPNKVLLLFFLLFLVMRFFWPYGDASYVAHLIGMAAGFLFFFLLAVITRGGMGGGDTKLFAVIGMFLSPTLLFLTVFLSSAFGALYGLFLLAIRRATRKSMIPFGPFIALGAVTAYLYGSAIVDWYLSFY</sequence>
<dbReference type="GO" id="GO:0006465">
    <property type="term" value="P:signal peptide processing"/>
    <property type="evidence" value="ECO:0007669"/>
    <property type="project" value="TreeGrafter"/>
</dbReference>
<feature type="transmembrane region" description="Helical" evidence="7">
    <location>
        <begin position="182"/>
        <end position="215"/>
    </location>
</feature>
<dbReference type="Gene3D" id="1.20.120.1220">
    <property type="match status" value="1"/>
</dbReference>
<dbReference type="InterPro" id="IPR035952">
    <property type="entry name" value="Rhomboid-like_sf"/>
</dbReference>
<dbReference type="AlphaFoldDB" id="A0A3M8AUU7"/>
<name>A0A3M8AUU7_9BACL</name>
<keyword evidence="4 7" id="KW-0812">Transmembrane</keyword>
<dbReference type="Pfam" id="PF06750">
    <property type="entry name" value="A24_N_bact"/>
    <property type="match status" value="1"/>
</dbReference>
<feature type="transmembrane region" description="Helical" evidence="7">
    <location>
        <begin position="128"/>
        <end position="145"/>
    </location>
</feature>
<comment type="subcellular location">
    <subcellularLocation>
        <location evidence="1">Cell membrane</location>
        <topology evidence="1">Multi-pass membrane protein</topology>
    </subcellularLocation>
</comment>
<evidence type="ECO:0000256" key="2">
    <source>
        <dbReference type="ARBA" id="ARBA00005801"/>
    </source>
</evidence>
<dbReference type="InterPro" id="IPR010627">
    <property type="entry name" value="Prepilin_pept_A24_N"/>
</dbReference>
<evidence type="ECO:0000256" key="6">
    <source>
        <dbReference type="ARBA" id="ARBA00023136"/>
    </source>
</evidence>
<feature type="transmembrane region" description="Helical" evidence="7">
    <location>
        <begin position="227"/>
        <end position="250"/>
    </location>
</feature>
<dbReference type="PANTHER" id="PTHR30487:SF0">
    <property type="entry name" value="PREPILIN LEADER PEPTIDASE_N-METHYLTRANSFERASE-RELATED"/>
    <property type="match status" value="1"/>
</dbReference>
<dbReference type="PANTHER" id="PTHR30487">
    <property type="entry name" value="TYPE 4 PREPILIN-LIKE PROTEINS LEADER PEPTIDE-PROCESSING ENZYME"/>
    <property type="match status" value="1"/>
</dbReference>
<evidence type="ECO:0000313" key="10">
    <source>
        <dbReference type="EMBL" id="RNB54919.1"/>
    </source>
</evidence>
<organism evidence="10 11">
    <name type="scientific">Brevibacillus agri</name>
    <dbReference type="NCBI Taxonomy" id="51101"/>
    <lineage>
        <taxon>Bacteria</taxon>
        <taxon>Bacillati</taxon>
        <taxon>Bacillota</taxon>
        <taxon>Bacilli</taxon>
        <taxon>Bacillales</taxon>
        <taxon>Paenibacillaceae</taxon>
        <taxon>Brevibacillus</taxon>
    </lineage>
</organism>
<comment type="similarity">
    <text evidence="2">Belongs to the peptidase A24 family.</text>
</comment>
<feature type="transmembrane region" description="Helical" evidence="7">
    <location>
        <begin position="101"/>
        <end position="121"/>
    </location>
</feature>
<protein>
    <submittedName>
        <fullName evidence="10">Prepilin peptidase</fullName>
    </submittedName>
</protein>
<evidence type="ECO:0000259" key="9">
    <source>
        <dbReference type="Pfam" id="PF06750"/>
    </source>
</evidence>
<feature type="domain" description="Prepilin type IV endopeptidase peptidase" evidence="8">
    <location>
        <begin position="105"/>
        <end position="211"/>
    </location>
</feature>
<dbReference type="Proteomes" id="UP000276178">
    <property type="component" value="Unassembled WGS sequence"/>
</dbReference>
<keyword evidence="3" id="KW-1003">Cell membrane</keyword>
<dbReference type="InterPro" id="IPR050882">
    <property type="entry name" value="Prepilin_peptidase/N-MTase"/>
</dbReference>
<evidence type="ECO:0000256" key="5">
    <source>
        <dbReference type="ARBA" id="ARBA00022989"/>
    </source>
</evidence>
<dbReference type="GeneID" id="82813494"/>
<proteinExistence type="inferred from homology"/>
<feature type="domain" description="Prepilin peptidase A24 N-terminal" evidence="9">
    <location>
        <begin position="12"/>
        <end position="94"/>
    </location>
</feature>
<feature type="transmembrane region" description="Helical" evidence="7">
    <location>
        <begin position="6"/>
        <end position="24"/>
    </location>
</feature>
<gene>
    <name evidence="10" type="ORF">EB820_12590</name>
</gene>
<reference evidence="10 11" key="1">
    <citation type="submission" date="2018-10" db="EMBL/GenBank/DDBJ databases">
        <title>Phylogenomics of Brevibacillus.</title>
        <authorList>
            <person name="Dunlap C."/>
        </authorList>
    </citation>
    <scope>NUCLEOTIDE SEQUENCE [LARGE SCALE GENOMIC DNA]</scope>
    <source>
        <strain evidence="10 11">NRRL NRS 1219</strain>
    </source>
</reference>
<evidence type="ECO:0000259" key="8">
    <source>
        <dbReference type="Pfam" id="PF01478"/>
    </source>
</evidence>
<dbReference type="OrthoDB" id="9789291at2"/>
<comment type="caution">
    <text evidence="10">The sequence shown here is derived from an EMBL/GenBank/DDBJ whole genome shotgun (WGS) entry which is preliminary data.</text>
</comment>
<dbReference type="RefSeq" id="WP_007780131.1">
    <property type="nucleotide sequence ID" value="NZ_BJOD01000016.1"/>
</dbReference>
<keyword evidence="5 7" id="KW-1133">Transmembrane helix</keyword>
<dbReference type="Pfam" id="PF01478">
    <property type="entry name" value="Peptidase_A24"/>
    <property type="match status" value="1"/>
</dbReference>
<evidence type="ECO:0000256" key="1">
    <source>
        <dbReference type="ARBA" id="ARBA00004651"/>
    </source>
</evidence>